<evidence type="ECO:0000313" key="2">
    <source>
        <dbReference type="EMBL" id="KAH9380707.1"/>
    </source>
</evidence>
<dbReference type="EMBL" id="JABSTR010000010">
    <property type="protein sequence ID" value="KAH9380707.1"/>
    <property type="molecule type" value="Genomic_DNA"/>
</dbReference>
<feature type="domain" description="Partial AB-hydrolase lipase" evidence="1">
    <location>
        <begin position="2"/>
        <end position="59"/>
    </location>
</feature>
<dbReference type="Gene3D" id="3.40.50.1820">
    <property type="entry name" value="alpha/beta hydrolase"/>
    <property type="match status" value="1"/>
</dbReference>
<dbReference type="GO" id="GO:0006629">
    <property type="term" value="P:lipid metabolic process"/>
    <property type="evidence" value="ECO:0007669"/>
    <property type="project" value="InterPro"/>
</dbReference>
<evidence type="ECO:0000259" key="1">
    <source>
        <dbReference type="Pfam" id="PF04083"/>
    </source>
</evidence>
<sequence length="67" mass="7402">MGYPCEISYVNTEDGYILEMDRVPHGLNGTTPAAGNTTRRYPVLFLPAFAGASDMWFLNYPTESPGK</sequence>
<dbReference type="AlphaFoldDB" id="A0A9J6H070"/>
<dbReference type="SUPFAM" id="SSF53474">
    <property type="entry name" value="alpha/beta-Hydrolases"/>
    <property type="match status" value="1"/>
</dbReference>
<organism evidence="2 3">
    <name type="scientific">Haemaphysalis longicornis</name>
    <name type="common">Bush tick</name>
    <dbReference type="NCBI Taxonomy" id="44386"/>
    <lineage>
        <taxon>Eukaryota</taxon>
        <taxon>Metazoa</taxon>
        <taxon>Ecdysozoa</taxon>
        <taxon>Arthropoda</taxon>
        <taxon>Chelicerata</taxon>
        <taxon>Arachnida</taxon>
        <taxon>Acari</taxon>
        <taxon>Parasitiformes</taxon>
        <taxon>Ixodida</taxon>
        <taxon>Ixodoidea</taxon>
        <taxon>Ixodidae</taxon>
        <taxon>Haemaphysalinae</taxon>
        <taxon>Haemaphysalis</taxon>
    </lineage>
</organism>
<dbReference type="OrthoDB" id="6481124at2759"/>
<dbReference type="InterPro" id="IPR006693">
    <property type="entry name" value="AB_hydrolase_lipase"/>
</dbReference>
<dbReference type="Pfam" id="PF04083">
    <property type="entry name" value="Abhydro_lipase"/>
    <property type="match status" value="1"/>
</dbReference>
<accession>A0A9J6H070</accession>
<dbReference type="InterPro" id="IPR029058">
    <property type="entry name" value="AB_hydrolase_fold"/>
</dbReference>
<keyword evidence="3" id="KW-1185">Reference proteome</keyword>
<proteinExistence type="predicted"/>
<evidence type="ECO:0000313" key="3">
    <source>
        <dbReference type="Proteomes" id="UP000821853"/>
    </source>
</evidence>
<protein>
    <recommendedName>
        <fullName evidence="1">Partial AB-hydrolase lipase domain-containing protein</fullName>
    </recommendedName>
</protein>
<name>A0A9J6H070_HAELO</name>
<dbReference type="Proteomes" id="UP000821853">
    <property type="component" value="Chromosome 8"/>
</dbReference>
<comment type="caution">
    <text evidence="2">The sequence shown here is derived from an EMBL/GenBank/DDBJ whole genome shotgun (WGS) entry which is preliminary data.</text>
</comment>
<reference evidence="2 3" key="1">
    <citation type="journal article" date="2020" name="Cell">
        <title>Large-Scale Comparative Analyses of Tick Genomes Elucidate Their Genetic Diversity and Vector Capacities.</title>
        <authorList>
            <consortium name="Tick Genome and Microbiome Consortium (TIGMIC)"/>
            <person name="Jia N."/>
            <person name="Wang J."/>
            <person name="Shi W."/>
            <person name="Du L."/>
            <person name="Sun Y."/>
            <person name="Zhan W."/>
            <person name="Jiang J.F."/>
            <person name="Wang Q."/>
            <person name="Zhang B."/>
            <person name="Ji P."/>
            <person name="Bell-Sakyi L."/>
            <person name="Cui X.M."/>
            <person name="Yuan T.T."/>
            <person name="Jiang B.G."/>
            <person name="Yang W.F."/>
            <person name="Lam T.T."/>
            <person name="Chang Q.C."/>
            <person name="Ding S.J."/>
            <person name="Wang X.J."/>
            <person name="Zhu J.G."/>
            <person name="Ruan X.D."/>
            <person name="Zhao L."/>
            <person name="Wei J.T."/>
            <person name="Ye R.Z."/>
            <person name="Que T.C."/>
            <person name="Du C.H."/>
            <person name="Zhou Y.H."/>
            <person name="Cheng J.X."/>
            <person name="Dai P.F."/>
            <person name="Guo W.B."/>
            <person name="Han X.H."/>
            <person name="Huang E.J."/>
            <person name="Li L.F."/>
            <person name="Wei W."/>
            <person name="Gao Y.C."/>
            <person name="Liu J.Z."/>
            <person name="Shao H.Z."/>
            <person name="Wang X."/>
            <person name="Wang C.C."/>
            <person name="Yang T.C."/>
            <person name="Huo Q.B."/>
            <person name="Li W."/>
            <person name="Chen H.Y."/>
            <person name="Chen S.E."/>
            <person name="Zhou L.G."/>
            <person name="Ni X.B."/>
            <person name="Tian J.H."/>
            <person name="Sheng Y."/>
            <person name="Liu T."/>
            <person name="Pan Y.S."/>
            <person name="Xia L.Y."/>
            <person name="Li J."/>
            <person name="Zhao F."/>
            <person name="Cao W.C."/>
        </authorList>
    </citation>
    <scope>NUCLEOTIDE SEQUENCE [LARGE SCALE GENOMIC DNA]</scope>
    <source>
        <strain evidence="2">HaeL-2018</strain>
    </source>
</reference>
<dbReference type="VEuPathDB" id="VectorBase:HLOH_063976"/>
<gene>
    <name evidence="2" type="ORF">HPB48_001519</name>
</gene>